<dbReference type="EMBL" id="CP059735">
    <property type="protein sequence ID" value="WDD98898.1"/>
    <property type="molecule type" value="Genomic_DNA"/>
</dbReference>
<name>A0AAE9YRD9_9GAMM</name>
<feature type="signal peptide" evidence="1">
    <location>
        <begin position="1"/>
        <end position="19"/>
    </location>
</feature>
<protein>
    <submittedName>
        <fullName evidence="2">Uncharacterized protein</fullName>
    </submittedName>
</protein>
<keyword evidence="1" id="KW-0732">Signal</keyword>
<gene>
    <name evidence="2" type="ORF">SG35_027345</name>
</gene>
<evidence type="ECO:0000313" key="2">
    <source>
        <dbReference type="EMBL" id="WDD98898.1"/>
    </source>
</evidence>
<reference evidence="2 3" key="2">
    <citation type="journal article" date="2022" name="Mar. Drugs">
        <title>Bioassay-Guided Fractionation Leads to the Detection of Cholic Acid Generated by the Rare Thalassomonas sp.</title>
        <authorList>
            <person name="Pheiffer F."/>
            <person name="Schneider Y.K."/>
            <person name="Hansen E.H."/>
            <person name="Andersen J.H."/>
            <person name="Isaksson J."/>
            <person name="Busche T."/>
            <person name="R C."/>
            <person name="Kalinowski J."/>
            <person name="Zyl L.V."/>
            <person name="Trindade M."/>
        </authorList>
    </citation>
    <scope>NUCLEOTIDE SEQUENCE [LARGE SCALE GENOMIC DNA]</scope>
    <source>
        <strain evidence="2 3">A5K-106</strain>
    </source>
</reference>
<proteinExistence type="predicted"/>
<dbReference type="KEGG" id="tact:SG35_027345"/>
<sequence>MKVIKNAVLIALTSFSFLAADLVMADEAKKQQEAHNLWLKKQFSQQHRQLIPVVTVADMFYGCNKERKIDPINYHISELVLKMDREQLADKLTACLADDSLKSDVALNFGLIGCFNEQFSEMPKVEKQQKMKLVRQAIASLSREERQKSLTKCVTEQAIRYLK</sequence>
<evidence type="ECO:0000256" key="1">
    <source>
        <dbReference type="SAM" id="SignalP"/>
    </source>
</evidence>
<dbReference type="Proteomes" id="UP000032568">
    <property type="component" value="Chromosome"/>
</dbReference>
<organism evidence="2 3">
    <name type="scientific">Thalassomonas actiniarum</name>
    <dbReference type="NCBI Taxonomy" id="485447"/>
    <lineage>
        <taxon>Bacteria</taxon>
        <taxon>Pseudomonadati</taxon>
        <taxon>Pseudomonadota</taxon>
        <taxon>Gammaproteobacteria</taxon>
        <taxon>Alteromonadales</taxon>
        <taxon>Colwelliaceae</taxon>
        <taxon>Thalassomonas</taxon>
    </lineage>
</organism>
<feature type="chain" id="PRO_5042171299" evidence="1">
    <location>
        <begin position="20"/>
        <end position="163"/>
    </location>
</feature>
<evidence type="ECO:0000313" key="3">
    <source>
        <dbReference type="Proteomes" id="UP000032568"/>
    </source>
</evidence>
<keyword evidence="3" id="KW-1185">Reference proteome</keyword>
<reference evidence="2 3" key="1">
    <citation type="journal article" date="2015" name="Genome Announc.">
        <title>Draft Genome Sequences of Marine Isolates of Thalassomonas viridans and Thalassomonas actiniarum.</title>
        <authorList>
            <person name="Olonade I."/>
            <person name="van Zyl L.J."/>
            <person name="Trindade M."/>
        </authorList>
    </citation>
    <scope>NUCLEOTIDE SEQUENCE [LARGE SCALE GENOMIC DNA]</scope>
    <source>
        <strain evidence="2 3">A5K-106</strain>
    </source>
</reference>
<dbReference type="AlphaFoldDB" id="A0AAE9YRD9"/>
<accession>A0AAE9YRD9</accession>
<dbReference type="RefSeq" id="WP_053043224.1">
    <property type="nucleotide sequence ID" value="NZ_CP059735.1"/>
</dbReference>